<dbReference type="RefSeq" id="WP_264226426.1">
    <property type="nucleotide sequence ID" value="NZ_CP107716.1"/>
</dbReference>
<reference evidence="3" key="1">
    <citation type="submission" date="2022-10" db="EMBL/GenBank/DDBJ databases">
        <title>YIM 151497 complete genome.</title>
        <authorList>
            <person name="Chen X."/>
        </authorList>
    </citation>
    <scope>NUCLEOTIDE SEQUENCE</scope>
    <source>
        <strain evidence="3">YIM 151497</strain>
    </source>
</reference>
<gene>
    <name evidence="3" type="ORF">OF122_03310</name>
</gene>
<feature type="transmembrane region" description="Helical" evidence="2">
    <location>
        <begin position="58"/>
        <end position="83"/>
    </location>
</feature>
<keyword evidence="4" id="KW-1185">Reference proteome</keyword>
<evidence type="ECO:0000313" key="4">
    <source>
        <dbReference type="Proteomes" id="UP001163882"/>
    </source>
</evidence>
<evidence type="ECO:0000256" key="1">
    <source>
        <dbReference type="SAM" id="MobiDB-lite"/>
    </source>
</evidence>
<keyword evidence="2" id="KW-1133">Transmembrane helix</keyword>
<evidence type="ECO:0000256" key="2">
    <source>
        <dbReference type="SAM" id="Phobius"/>
    </source>
</evidence>
<keyword evidence="2" id="KW-0812">Transmembrane</keyword>
<sequence>MSRTSSAVHSPSASATGQTPSGASFRPDRLRQFLVTLLGVYPIITLILYLVLPLTSGWQIWQTTLIVAPVMVAIMVFWMIPAIQKYFGRFIMRPAHR</sequence>
<feature type="transmembrane region" description="Helical" evidence="2">
    <location>
        <begin position="33"/>
        <end position="52"/>
    </location>
</feature>
<dbReference type="Proteomes" id="UP001163882">
    <property type="component" value="Chromosome"/>
</dbReference>
<evidence type="ECO:0000313" key="3">
    <source>
        <dbReference type="EMBL" id="UYQ72821.1"/>
    </source>
</evidence>
<dbReference type="EMBL" id="CP107716">
    <property type="protein sequence ID" value="UYQ72821.1"/>
    <property type="molecule type" value="Genomic_DNA"/>
</dbReference>
<name>A0ABY6IQS6_9HYPH</name>
<organism evidence="3 4">
    <name type="scientific">Pelagibacterium flavum</name>
    <dbReference type="NCBI Taxonomy" id="2984530"/>
    <lineage>
        <taxon>Bacteria</taxon>
        <taxon>Pseudomonadati</taxon>
        <taxon>Pseudomonadota</taxon>
        <taxon>Alphaproteobacteria</taxon>
        <taxon>Hyphomicrobiales</taxon>
        <taxon>Devosiaceae</taxon>
        <taxon>Pelagibacterium</taxon>
    </lineage>
</organism>
<protein>
    <submittedName>
        <fullName evidence="3">Uncharacterized protein</fullName>
    </submittedName>
</protein>
<accession>A0ABY6IQS6</accession>
<proteinExistence type="predicted"/>
<keyword evidence="2" id="KW-0472">Membrane</keyword>
<feature type="region of interest" description="Disordered" evidence="1">
    <location>
        <begin position="1"/>
        <end position="25"/>
    </location>
</feature>
<feature type="compositionally biased region" description="Polar residues" evidence="1">
    <location>
        <begin position="1"/>
        <end position="22"/>
    </location>
</feature>